<dbReference type="PANTHER" id="PTHR13318:SF95">
    <property type="entry name" value="F-BOX PROTEIN YLR352W"/>
    <property type="match status" value="1"/>
</dbReference>
<dbReference type="PROSITE" id="PS50181">
    <property type="entry name" value="FBOX"/>
    <property type="match status" value="1"/>
</dbReference>
<feature type="domain" description="F-box" evidence="1">
    <location>
        <begin position="58"/>
        <end position="98"/>
    </location>
</feature>
<sequence length="348" mass="39220">MIRTFSVEMGTMLSKNREQSLLYCDEEEDIPRPSNALELLSNNHDPYFLNNNGGKYYLPDVLWLRIFLCLSLKERVIISRVCRKWNQLCRDATFWRSVDFKMCATSASITDSTIRAVTSYTTAIQIVDFSGEHCKTIADTSLGYLAKYCPRLRKLDLTGRTLVTNRGIQTIARKCKLLEHIVLDKCYKISDKGITSLRQCPMLTILSIAYCVRVTDEGLSTVAKTCRRLKNLNIAGCTKVTDKGIKALGKHCKLLDKINLKHTTDVSIDAIESLVRGAPMLSHVQLGILQDEYNTVAAINIVVGCCNHLEFLSFQHHHNPHTAAGRKFVSKKRLTAFVTNLNACVFAH</sequence>
<dbReference type="PANTHER" id="PTHR13318">
    <property type="entry name" value="PARTNER OF PAIRED, ISOFORM B-RELATED"/>
    <property type="match status" value="1"/>
</dbReference>
<organism evidence="2 3">
    <name type="scientific">Actinia tenebrosa</name>
    <name type="common">Australian red waratah sea anemone</name>
    <dbReference type="NCBI Taxonomy" id="6105"/>
    <lineage>
        <taxon>Eukaryota</taxon>
        <taxon>Metazoa</taxon>
        <taxon>Cnidaria</taxon>
        <taxon>Anthozoa</taxon>
        <taxon>Hexacorallia</taxon>
        <taxon>Actiniaria</taxon>
        <taxon>Actiniidae</taxon>
        <taxon>Actinia</taxon>
    </lineage>
</organism>
<protein>
    <submittedName>
        <fullName evidence="3">F-box/LRR-repeat protein 20-like</fullName>
    </submittedName>
</protein>
<dbReference type="SUPFAM" id="SSF52047">
    <property type="entry name" value="RNI-like"/>
    <property type="match status" value="1"/>
</dbReference>
<accession>A0A6P8H8X5</accession>
<dbReference type="InterPro" id="IPR001810">
    <property type="entry name" value="F-box_dom"/>
</dbReference>
<evidence type="ECO:0000259" key="1">
    <source>
        <dbReference type="PROSITE" id="PS50181"/>
    </source>
</evidence>
<dbReference type="GO" id="GO:0019005">
    <property type="term" value="C:SCF ubiquitin ligase complex"/>
    <property type="evidence" value="ECO:0007669"/>
    <property type="project" value="TreeGrafter"/>
</dbReference>
<dbReference type="InParanoid" id="A0A6P8H8X5"/>
<dbReference type="RefSeq" id="XP_031552869.1">
    <property type="nucleotide sequence ID" value="XM_031697009.1"/>
</dbReference>
<dbReference type="InterPro" id="IPR006553">
    <property type="entry name" value="Leu-rich_rpt_Cys-con_subtyp"/>
</dbReference>
<dbReference type="SMART" id="SM00367">
    <property type="entry name" value="LRR_CC"/>
    <property type="match status" value="5"/>
</dbReference>
<dbReference type="GeneID" id="116290035"/>
<dbReference type="Gene3D" id="3.80.10.10">
    <property type="entry name" value="Ribonuclease Inhibitor"/>
    <property type="match status" value="1"/>
</dbReference>
<name>A0A6P8H8X5_ACTTE</name>
<reference evidence="3" key="1">
    <citation type="submission" date="2025-08" db="UniProtKB">
        <authorList>
            <consortium name="RefSeq"/>
        </authorList>
    </citation>
    <scope>IDENTIFICATION</scope>
    <source>
        <tissue evidence="3">Tentacle</tissue>
    </source>
</reference>
<dbReference type="Proteomes" id="UP000515163">
    <property type="component" value="Unplaced"/>
</dbReference>
<dbReference type="Pfam" id="PF12937">
    <property type="entry name" value="F-box-like"/>
    <property type="match status" value="1"/>
</dbReference>
<dbReference type="GO" id="GO:0031146">
    <property type="term" value="P:SCF-dependent proteasomal ubiquitin-dependent protein catabolic process"/>
    <property type="evidence" value="ECO:0007669"/>
    <property type="project" value="TreeGrafter"/>
</dbReference>
<dbReference type="AlphaFoldDB" id="A0A6P8H8X5"/>
<dbReference type="SMART" id="SM00256">
    <property type="entry name" value="FBOX"/>
    <property type="match status" value="1"/>
</dbReference>
<gene>
    <name evidence="3" type="primary">LOC116290035</name>
</gene>
<dbReference type="OrthoDB" id="550575at2759"/>
<dbReference type="KEGG" id="aten:116290035"/>
<dbReference type="InterPro" id="IPR032675">
    <property type="entry name" value="LRR_dom_sf"/>
</dbReference>
<dbReference type="InterPro" id="IPR057207">
    <property type="entry name" value="FBXL15_LRR"/>
</dbReference>
<evidence type="ECO:0000313" key="2">
    <source>
        <dbReference type="Proteomes" id="UP000515163"/>
    </source>
</evidence>
<proteinExistence type="predicted"/>
<evidence type="ECO:0000313" key="3">
    <source>
        <dbReference type="RefSeq" id="XP_031552869.1"/>
    </source>
</evidence>
<dbReference type="Pfam" id="PF25372">
    <property type="entry name" value="DUF7885"/>
    <property type="match status" value="2"/>
</dbReference>
<keyword evidence="2" id="KW-1185">Reference proteome</keyword>